<dbReference type="EMBL" id="VFOM01000001">
    <property type="protein sequence ID" value="TQL48637.1"/>
    <property type="molecule type" value="Genomic_DNA"/>
</dbReference>
<reference evidence="2 3" key="1">
    <citation type="submission" date="2019-06" db="EMBL/GenBank/DDBJ databases">
        <title>Sequencing the genomes of 1000 actinobacteria strains.</title>
        <authorList>
            <person name="Klenk H.-P."/>
        </authorList>
    </citation>
    <scope>NUCLEOTIDE SEQUENCE [LARGE SCALE GENOMIC DNA]</scope>
    <source>
        <strain evidence="2 3">DSM 26477</strain>
    </source>
</reference>
<dbReference type="SUPFAM" id="SSF53448">
    <property type="entry name" value="Nucleotide-diphospho-sugar transferases"/>
    <property type="match status" value="1"/>
</dbReference>
<dbReference type="InterPro" id="IPR050834">
    <property type="entry name" value="Glycosyltransf_2"/>
</dbReference>
<evidence type="ECO:0000313" key="2">
    <source>
        <dbReference type="EMBL" id="TQL48637.1"/>
    </source>
</evidence>
<evidence type="ECO:0000313" key="3">
    <source>
        <dbReference type="Proteomes" id="UP000317998"/>
    </source>
</evidence>
<dbReference type="PANTHER" id="PTHR43685">
    <property type="entry name" value="GLYCOSYLTRANSFERASE"/>
    <property type="match status" value="1"/>
</dbReference>
<organism evidence="2 3">
    <name type="scientific">Homoserinimonas aerilata</name>
    <dbReference type="NCBI Taxonomy" id="1162970"/>
    <lineage>
        <taxon>Bacteria</taxon>
        <taxon>Bacillati</taxon>
        <taxon>Actinomycetota</taxon>
        <taxon>Actinomycetes</taxon>
        <taxon>Micrococcales</taxon>
        <taxon>Microbacteriaceae</taxon>
        <taxon>Homoserinimonas</taxon>
    </lineage>
</organism>
<dbReference type="AlphaFoldDB" id="A0A542YKL9"/>
<dbReference type="Gene3D" id="3.90.550.10">
    <property type="entry name" value="Spore Coat Polysaccharide Biosynthesis Protein SpsA, Chain A"/>
    <property type="match status" value="1"/>
</dbReference>
<keyword evidence="3" id="KW-1185">Reference proteome</keyword>
<dbReference type="InterPro" id="IPR029044">
    <property type="entry name" value="Nucleotide-diphossugar_trans"/>
</dbReference>
<protein>
    <submittedName>
        <fullName evidence="2">Glycosyltransferase involved in cell wall biosynthesis</fullName>
    </submittedName>
</protein>
<evidence type="ECO:0000259" key="1">
    <source>
        <dbReference type="Pfam" id="PF00535"/>
    </source>
</evidence>
<keyword evidence="2" id="KW-0808">Transferase</keyword>
<comment type="caution">
    <text evidence="2">The sequence shown here is derived from an EMBL/GenBank/DDBJ whole genome shotgun (WGS) entry which is preliminary data.</text>
</comment>
<dbReference type="RefSeq" id="WP_141880715.1">
    <property type="nucleotide sequence ID" value="NZ_VFOM01000001.1"/>
</dbReference>
<dbReference type="GO" id="GO:0016740">
    <property type="term" value="F:transferase activity"/>
    <property type="evidence" value="ECO:0007669"/>
    <property type="project" value="UniProtKB-KW"/>
</dbReference>
<dbReference type="PANTHER" id="PTHR43685:SF2">
    <property type="entry name" value="GLYCOSYLTRANSFERASE 2-LIKE DOMAIN-CONTAINING PROTEIN"/>
    <property type="match status" value="1"/>
</dbReference>
<name>A0A542YKL9_9MICO</name>
<accession>A0A542YKL9</accession>
<sequence>MVTISVALCTFNGARFVEQQLRSILDQSLMPREVIVADDGSTDATLELVRAVHEQYGDGVELRVLPSERNLGVTANFERAVRACTGEFVALSDQDDVWHRDRLATAAAALDADPALLLHHGNARLVDAEGHPLGVSLLDALSVSAGEREQIASGHAFDALVRRNLVTGATVMFRRELLEHALPFPSEWVHDEWLAIVAAAVGGVRLDDAEIIDYRQHGGNQIGAQKPTLRYRIGRMLEPRGDRYTRLAARAGALAGRIDALPTSNHNRQLAHDRARFDELRATLPASRPARLRTVVHEWRAGSYAALSSQGNLDVVRDLLQPA</sequence>
<dbReference type="Pfam" id="PF00535">
    <property type="entry name" value="Glycos_transf_2"/>
    <property type="match status" value="1"/>
</dbReference>
<dbReference type="OrthoDB" id="9802649at2"/>
<gene>
    <name evidence="2" type="ORF">FB562_1735</name>
</gene>
<proteinExistence type="predicted"/>
<dbReference type="Proteomes" id="UP000317998">
    <property type="component" value="Unassembled WGS sequence"/>
</dbReference>
<dbReference type="CDD" id="cd04196">
    <property type="entry name" value="GT_2_like_d"/>
    <property type="match status" value="1"/>
</dbReference>
<feature type="domain" description="Glycosyltransferase 2-like" evidence="1">
    <location>
        <begin position="5"/>
        <end position="115"/>
    </location>
</feature>
<dbReference type="InterPro" id="IPR001173">
    <property type="entry name" value="Glyco_trans_2-like"/>
</dbReference>